<dbReference type="EMBL" id="LGUB01000199">
    <property type="protein sequence ID" value="KRH93847.1"/>
    <property type="molecule type" value="Genomic_DNA"/>
</dbReference>
<organism evidence="2 3">
    <name type="scientific">Pseudoloma neurophilia</name>
    <dbReference type="NCBI Taxonomy" id="146866"/>
    <lineage>
        <taxon>Eukaryota</taxon>
        <taxon>Fungi</taxon>
        <taxon>Fungi incertae sedis</taxon>
        <taxon>Microsporidia</taxon>
        <taxon>Pseudoloma</taxon>
    </lineage>
</organism>
<evidence type="ECO:0000313" key="2">
    <source>
        <dbReference type="EMBL" id="KRH93847.1"/>
    </source>
</evidence>
<sequence length="53" mass="6360">MIIFFIIIFMVSLNLFNIPCLCFLSYDFIYFFVIDISPFYDERINSGSLLKFD</sequence>
<name>A0A0R0M479_9MICR</name>
<accession>A0A0R0M479</accession>
<keyword evidence="1" id="KW-0812">Transmembrane</keyword>
<dbReference type="VEuPathDB" id="MicrosporidiaDB:M153_5320005403"/>
<evidence type="ECO:0000256" key="1">
    <source>
        <dbReference type="SAM" id="Phobius"/>
    </source>
</evidence>
<keyword evidence="1" id="KW-0472">Membrane</keyword>
<evidence type="ECO:0000313" key="3">
    <source>
        <dbReference type="Proteomes" id="UP000051530"/>
    </source>
</evidence>
<reference evidence="2 3" key="1">
    <citation type="submission" date="2015-07" db="EMBL/GenBank/DDBJ databases">
        <title>The genome of Pseudoloma neurophilia, a relevant intracellular parasite of the zebrafish.</title>
        <authorList>
            <person name="Ndikumana S."/>
            <person name="Pelin A."/>
            <person name="Sanders J."/>
            <person name="Corradi N."/>
        </authorList>
    </citation>
    <scope>NUCLEOTIDE SEQUENCE [LARGE SCALE GENOMIC DNA]</scope>
    <source>
        <strain evidence="2 3">MK1</strain>
    </source>
</reference>
<dbReference type="AlphaFoldDB" id="A0A0R0M479"/>
<keyword evidence="1" id="KW-1133">Transmembrane helix</keyword>
<dbReference type="Proteomes" id="UP000051530">
    <property type="component" value="Unassembled WGS sequence"/>
</dbReference>
<proteinExistence type="predicted"/>
<gene>
    <name evidence="2" type="ORF">M153_5320005403</name>
</gene>
<keyword evidence="3" id="KW-1185">Reference proteome</keyword>
<comment type="caution">
    <text evidence="2">The sequence shown here is derived from an EMBL/GenBank/DDBJ whole genome shotgun (WGS) entry which is preliminary data.</text>
</comment>
<feature type="transmembrane region" description="Helical" evidence="1">
    <location>
        <begin position="6"/>
        <end position="33"/>
    </location>
</feature>
<protein>
    <submittedName>
        <fullName evidence="2">Uncharacterized protein</fullName>
    </submittedName>
</protein>